<dbReference type="EMBL" id="FNAI01000006">
    <property type="protein sequence ID" value="SDE40482.1"/>
    <property type="molecule type" value="Genomic_DNA"/>
</dbReference>
<sequence>MLAAEVTHPGYASLADPLFSFAEKRVEAFFLRFINSLSPFASSGVHA</sequence>
<name>A0A1G7CMC5_9SPHI</name>
<dbReference type="AlphaFoldDB" id="A0A1G7CMC5"/>
<proteinExistence type="predicted"/>
<dbReference type="Proteomes" id="UP000199072">
    <property type="component" value="Unassembled WGS sequence"/>
</dbReference>
<evidence type="ECO:0000313" key="1">
    <source>
        <dbReference type="EMBL" id="SDE40482.1"/>
    </source>
</evidence>
<keyword evidence="2" id="KW-1185">Reference proteome</keyword>
<reference evidence="1 2" key="1">
    <citation type="submission" date="2016-10" db="EMBL/GenBank/DDBJ databases">
        <authorList>
            <person name="de Groot N.N."/>
        </authorList>
    </citation>
    <scope>NUCLEOTIDE SEQUENCE [LARGE SCALE GENOMIC DNA]</scope>
    <source>
        <strain evidence="1 2">47C3B</strain>
    </source>
</reference>
<evidence type="ECO:0000313" key="2">
    <source>
        <dbReference type="Proteomes" id="UP000199072"/>
    </source>
</evidence>
<gene>
    <name evidence="1" type="ORF">SAMN05216464_10615</name>
</gene>
<organism evidence="1 2">
    <name type="scientific">Mucilaginibacter pineti</name>
    <dbReference type="NCBI Taxonomy" id="1391627"/>
    <lineage>
        <taxon>Bacteria</taxon>
        <taxon>Pseudomonadati</taxon>
        <taxon>Bacteroidota</taxon>
        <taxon>Sphingobacteriia</taxon>
        <taxon>Sphingobacteriales</taxon>
        <taxon>Sphingobacteriaceae</taxon>
        <taxon>Mucilaginibacter</taxon>
    </lineage>
</organism>
<accession>A0A1G7CMC5</accession>
<protein>
    <submittedName>
        <fullName evidence="1">Uncharacterized protein</fullName>
    </submittedName>
</protein>